<evidence type="ECO:0000313" key="2">
    <source>
        <dbReference type="Proteomes" id="UP000199302"/>
    </source>
</evidence>
<proteinExistence type="predicted"/>
<dbReference type="EMBL" id="FOYI01000013">
    <property type="protein sequence ID" value="SFR18095.1"/>
    <property type="molecule type" value="Genomic_DNA"/>
</dbReference>
<keyword evidence="2" id="KW-1185">Reference proteome</keyword>
<gene>
    <name evidence="1" type="ORF">SAMN04515673_11347</name>
</gene>
<organism evidence="1 2">
    <name type="scientific">Poseidonocella sedimentorum</name>
    <dbReference type="NCBI Taxonomy" id="871652"/>
    <lineage>
        <taxon>Bacteria</taxon>
        <taxon>Pseudomonadati</taxon>
        <taxon>Pseudomonadota</taxon>
        <taxon>Alphaproteobacteria</taxon>
        <taxon>Rhodobacterales</taxon>
        <taxon>Roseobacteraceae</taxon>
        <taxon>Poseidonocella</taxon>
    </lineage>
</organism>
<dbReference type="AlphaFoldDB" id="A0A1I6EK86"/>
<accession>A0A1I6EK86</accession>
<sequence length="57" mass="6600">MKIETMTTQRDAAAMMDDTVMNRLYVRTLMPSSLRLYVGYTLSYTTHGLRFKDHVPA</sequence>
<name>A0A1I6EK86_9RHOB</name>
<evidence type="ECO:0000313" key="1">
    <source>
        <dbReference type="EMBL" id="SFR18095.1"/>
    </source>
</evidence>
<reference evidence="1 2" key="1">
    <citation type="submission" date="2016-10" db="EMBL/GenBank/DDBJ databases">
        <authorList>
            <person name="de Groot N.N."/>
        </authorList>
    </citation>
    <scope>NUCLEOTIDE SEQUENCE [LARGE SCALE GENOMIC DNA]</scope>
    <source>
        <strain evidence="2">KMM 9023,NRIC 0796,JCM 17311,KCTC 23692</strain>
    </source>
</reference>
<dbReference type="Proteomes" id="UP000199302">
    <property type="component" value="Unassembled WGS sequence"/>
</dbReference>
<protein>
    <submittedName>
        <fullName evidence="1">Uncharacterized protein</fullName>
    </submittedName>
</protein>